<evidence type="ECO:0000313" key="3">
    <source>
        <dbReference type="Proteomes" id="UP000051580"/>
    </source>
</evidence>
<dbReference type="EMBL" id="AZFS01000061">
    <property type="protein sequence ID" value="KRL93853.1"/>
    <property type="molecule type" value="Genomic_DNA"/>
</dbReference>
<dbReference type="AlphaFoldDB" id="A0A0R1UKX6"/>
<dbReference type="PATRIC" id="fig|1423753.3.peg.1084"/>
<dbReference type="GO" id="GO:0008999">
    <property type="term" value="F:protein-N-terminal-alanine acetyltransferase activity"/>
    <property type="evidence" value="ECO:0007669"/>
    <property type="project" value="TreeGrafter"/>
</dbReference>
<sequence length="190" mass="21203">MTTYNVSPTIQLKSPRLSDAPALFDCVAADRAFLAQWLPWAATTQTVADETAFLKYCQTRIADHQLWLAVIWVADHPVGMIDLHDFQDQHASVGCWLDHAQRGQGIMTQCLAVVESIAFKTLNLHSILLLADPENHASRAVAEHRRFHRDGTLRDYIPTALGDYHDAVIYSKLSRELGTSEGTEPKSPLP</sequence>
<dbReference type="RefSeq" id="WP_057734893.1">
    <property type="nucleotide sequence ID" value="NZ_AZFS01000061.1"/>
</dbReference>
<protein>
    <submittedName>
        <fullName evidence="2">Acetyltransferase</fullName>
    </submittedName>
</protein>
<gene>
    <name evidence="2" type="ORF">FD28_GL001043</name>
</gene>
<dbReference type="PANTHER" id="PTHR43441:SF11">
    <property type="entry name" value="RIBOSOMAL-PROTEIN-SERINE ACETYLTRANSFERASE"/>
    <property type="match status" value="1"/>
</dbReference>
<comment type="caution">
    <text evidence="2">The sequence shown here is derived from an EMBL/GenBank/DDBJ whole genome shotgun (WGS) entry which is preliminary data.</text>
</comment>
<dbReference type="InterPro" id="IPR000182">
    <property type="entry name" value="GNAT_dom"/>
</dbReference>
<dbReference type="GO" id="GO:1990189">
    <property type="term" value="F:protein N-terminal-serine acetyltransferase activity"/>
    <property type="evidence" value="ECO:0007669"/>
    <property type="project" value="TreeGrafter"/>
</dbReference>
<evidence type="ECO:0000259" key="1">
    <source>
        <dbReference type="PROSITE" id="PS51186"/>
    </source>
</evidence>
<dbReference type="SUPFAM" id="SSF55729">
    <property type="entry name" value="Acyl-CoA N-acyltransferases (Nat)"/>
    <property type="match status" value="1"/>
</dbReference>
<name>A0A0R1UKX6_9LACO</name>
<dbReference type="Proteomes" id="UP000051580">
    <property type="component" value="Unassembled WGS sequence"/>
</dbReference>
<feature type="domain" description="N-acetyltransferase" evidence="1">
    <location>
        <begin position="10"/>
        <end position="175"/>
    </location>
</feature>
<dbReference type="PROSITE" id="PS51186">
    <property type="entry name" value="GNAT"/>
    <property type="match status" value="1"/>
</dbReference>
<proteinExistence type="predicted"/>
<dbReference type="PANTHER" id="PTHR43441">
    <property type="entry name" value="RIBOSOMAL-PROTEIN-SERINE ACETYLTRANSFERASE"/>
    <property type="match status" value="1"/>
</dbReference>
<dbReference type="Pfam" id="PF13302">
    <property type="entry name" value="Acetyltransf_3"/>
    <property type="match status" value="1"/>
</dbReference>
<evidence type="ECO:0000313" key="2">
    <source>
        <dbReference type="EMBL" id="KRL93853.1"/>
    </source>
</evidence>
<dbReference type="STRING" id="1423753.FD28_GL001043"/>
<reference evidence="2 3" key="1">
    <citation type="journal article" date="2015" name="Genome Announc.">
        <title>Expanding the biotechnology potential of lactobacilli through comparative genomics of 213 strains and associated genera.</title>
        <authorList>
            <person name="Sun Z."/>
            <person name="Harris H.M."/>
            <person name="McCann A."/>
            <person name="Guo C."/>
            <person name="Argimon S."/>
            <person name="Zhang W."/>
            <person name="Yang X."/>
            <person name="Jeffery I.B."/>
            <person name="Cooney J.C."/>
            <person name="Kagawa T.F."/>
            <person name="Liu W."/>
            <person name="Song Y."/>
            <person name="Salvetti E."/>
            <person name="Wrobel A."/>
            <person name="Rasinkangas P."/>
            <person name="Parkhill J."/>
            <person name="Rea M.C."/>
            <person name="O'Sullivan O."/>
            <person name="Ritari J."/>
            <person name="Douillard F.P."/>
            <person name="Paul Ross R."/>
            <person name="Yang R."/>
            <person name="Briner A.E."/>
            <person name="Felis G.E."/>
            <person name="de Vos W.M."/>
            <person name="Barrangou R."/>
            <person name="Klaenhammer T.R."/>
            <person name="Caufield P.W."/>
            <person name="Cui Y."/>
            <person name="Zhang H."/>
            <person name="O'Toole P.W."/>
        </authorList>
    </citation>
    <scope>NUCLEOTIDE SEQUENCE [LARGE SCALE GENOMIC DNA]</scope>
    <source>
        <strain evidence="2 3">DSM 16381</strain>
    </source>
</reference>
<dbReference type="Gene3D" id="3.40.630.30">
    <property type="match status" value="1"/>
</dbReference>
<dbReference type="InterPro" id="IPR016181">
    <property type="entry name" value="Acyl_CoA_acyltransferase"/>
</dbReference>
<organism evidence="2 3">
    <name type="scientific">Levilactobacillus hammesii DSM 16381</name>
    <dbReference type="NCBI Taxonomy" id="1423753"/>
    <lineage>
        <taxon>Bacteria</taxon>
        <taxon>Bacillati</taxon>
        <taxon>Bacillota</taxon>
        <taxon>Bacilli</taxon>
        <taxon>Lactobacillales</taxon>
        <taxon>Lactobacillaceae</taxon>
        <taxon>Levilactobacillus</taxon>
    </lineage>
</organism>
<keyword evidence="2" id="KW-0808">Transferase</keyword>
<dbReference type="GO" id="GO:0005737">
    <property type="term" value="C:cytoplasm"/>
    <property type="evidence" value="ECO:0007669"/>
    <property type="project" value="TreeGrafter"/>
</dbReference>
<dbReference type="OrthoDB" id="9784707at2"/>
<keyword evidence="3" id="KW-1185">Reference proteome</keyword>
<accession>A0A0R1UKX6</accession>
<dbReference type="InterPro" id="IPR051908">
    <property type="entry name" value="Ribosomal_N-acetyltransferase"/>
</dbReference>